<dbReference type="RefSeq" id="WP_044058541.1">
    <property type="nucleotide sequence ID" value="NZ_CP008849.1"/>
</dbReference>
<keyword evidence="1" id="KW-0472">Membrane</keyword>
<keyword evidence="1" id="KW-0812">Transmembrane</keyword>
<dbReference type="Proteomes" id="UP000056090">
    <property type="component" value="Chromosome"/>
</dbReference>
<evidence type="ECO:0000313" key="3">
    <source>
        <dbReference type="Proteomes" id="UP000056090"/>
    </source>
</evidence>
<reference evidence="2 3" key="1">
    <citation type="submission" date="2014-06" db="EMBL/GenBank/DDBJ databases">
        <title>Genomes of Alteromonas australica, a world apart.</title>
        <authorList>
            <person name="Gonzaga A."/>
            <person name="Lopez-Perez M."/>
            <person name="Rodriguez-Valera F."/>
        </authorList>
    </citation>
    <scope>NUCLEOTIDE SEQUENCE [LARGE SCALE GENOMIC DNA]</scope>
    <source>
        <strain evidence="2 3">H 17</strain>
    </source>
</reference>
<evidence type="ECO:0000313" key="2">
    <source>
        <dbReference type="EMBL" id="AIG00561.1"/>
    </source>
</evidence>
<keyword evidence="1" id="KW-1133">Transmembrane helix</keyword>
<evidence type="ECO:0000256" key="1">
    <source>
        <dbReference type="SAM" id="Phobius"/>
    </source>
</evidence>
<dbReference type="EMBL" id="CP008849">
    <property type="protein sequence ID" value="AIG00561.1"/>
    <property type="molecule type" value="Genomic_DNA"/>
</dbReference>
<protein>
    <submittedName>
        <fullName evidence="2">Uncharacterized protein</fullName>
    </submittedName>
</protein>
<keyword evidence="3" id="KW-1185">Reference proteome</keyword>
<dbReference type="eggNOG" id="ENOG5033MT6">
    <property type="taxonomic scope" value="Bacteria"/>
</dbReference>
<gene>
    <name evidence="2" type="ORF">EP13_18775</name>
</gene>
<dbReference type="GeneID" id="78256923"/>
<accession>A0A075P6L5</accession>
<dbReference type="KEGG" id="aal:EP13_18775"/>
<feature type="transmembrane region" description="Helical" evidence="1">
    <location>
        <begin position="35"/>
        <end position="59"/>
    </location>
</feature>
<dbReference type="AlphaFoldDB" id="A0A075P6L5"/>
<organism evidence="2 3">
    <name type="scientific">Alteromonas australica</name>
    <dbReference type="NCBI Taxonomy" id="589873"/>
    <lineage>
        <taxon>Bacteria</taxon>
        <taxon>Pseudomonadati</taxon>
        <taxon>Pseudomonadota</taxon>
        <taxon>Gammaproteobacteria</taxon>
        <taxon>Alteromonadales</taxon>
        <taxon>Alteromonadaceae</taxon>
        <taxon>Alteromonas/Salinimonas group</taxon>
        <taxon>Alteromonas</taxon>
    </lineage>
</organism>
<sequence length="74" mass="8483">MRDVNTSWQRFKIGLSIFVVGAVCLLFFSQYHIVIYLFSLATLFIGFAFAMYGYVGIFLSRFSSLKSKKPPDDI</sequence>
<feature type="transmembrane region" description="Helical" evidence="1">
    <location>
        <begin position="12"/>
        <end position="29"/>
    </location>
</feature>
<proteinExistence type="predicted"/>
<name>A0A075P6L5_9ALTE</name>